<evidence type="ECO:0000256" key="2">
    <source>
        <dbReference type="ARBA" id="ARBA00004496"/>
    </source>
</evidence>
<dbReference type="AlphaFoldDB" id="A0A2T2XB77"/>
<dbReference type="CDD" id="cd03443">
    <property type="entry name" value="PaaI_thioesterase"/>
    <property type="match status" value="1"/>
</dbReference>
<dbReference type="GO" id="GO:0005737">
    <property type="term" value="C:cytoplasm"/>
    <property type="evidence" value="ECO:0007669"/>
    <property type="project" value="UniProtKB-SubCell"/>
</dbReference>
<evidence type="ECO:0000256" key="6">
    <source>
        <dbReference type="ARBA" id="ARBA00022703"/>
    </source>
</evidence>
<dbReference type="InterPro" id="IPR029069">
    <property type="entry name" value="HotDog_dom_sf"/>
</dbReference>
<evidence type="ECO:0000256" key="1">
    <source>
        <dbReference type="ARBA" id="ARBA00004170"/>
    </source>
</evidence>
<reference evidence="25 26" key="1">
    <citation type="journal article" date="2014" name="BMC Genomics">
        <title>Comparison of environmental and isolate Sulfobacillus genomes reveals diverse carbon, sulfur, nitrogen, and hydrogen metabolisms.</title>
        <authorList>
            <person name="Justice N.B."/>
            <person name="Norman A."/>
            <person name="Brown C.T."/>
            <person name="Singh A."/>
            <person name="Thomas B.C."/>
            <person name="Banfield J.F."/>
        </authorList>
    </citation>
    <scope>NUCLEOTIDE SEQUENCE [LARGE SCALE GENOMIC DNA]</scope>
    <source>
        <strain evidence="25">AMDSBA1</strain>
    </source>
</reference>
<evidence type="ECO:0000256" key="12">
    <source>
        <dbReference type="ARBA" id="ARBA00023273"/>
    </source>
</evidence>
<comment type="catalytic activity">
    <reaction evidence="21">
        <text>decanoyl-CoA + H2O = decanoate + CoA + H(+)</text>
        <dbReference type="Rhea" id="RHEA:40059"/>
        <dbReference type="ChEBI" id="CHEBI:15377"/>
        <dbReference type="ChEBI" id="CHEBI:15378"/>
        <dbReference type="ChEBI" id="CHEBI:27689"/>
        <dbReference type="ChEBI" id="CHEBI:57287"/>
        <dbReference type="ChEBI" id="CHEBI:61430"/>
    </reaction>
    <physiologicalReaction direction="left-to-right" evidence="21">
        <dbReference type="Rhea" id="RHEA:40060"/>
    </physiologicalReaction>
</comment>
<dbReference type="PANTHER" id="PTHR12418:SF19">
    <property type="entry name" value="ACYL-COENZYME A THIOESTERASE THEM4"/>
    <property type="match status" value="1"/>
</dbReference>
<dbReference type="SUPFAM" id="SSF54637">
    <property type="entry name" value="Thioesterase/thiol ester dehydrase-isomerase"/>
    <property type="match status" value="1"/>
</dbReference>
<dbReference type="NCBIfam" id="TIGR00369">
    <property type="entry name" value="unchar_dom_1"/>
    <property type="match status" value="1"/>
</dbReference>
<keyword evidence="10" id="KW-0443">Lipid metabolism</keyword>
<evidence type="ECO:0000256" key="14">
    <source>
        <dbReference type="ARBA" id="ARBA00037002"/>
    </source>
</evidence>
<comment type="similarity">
    <text evidence="15">Belongs to the THEM4/THEM5 thioesterase family.</text>
</comment>
<dbReference type="Gene3D" id="3.10.129.10">
    <property type="entry name" value="Hotdog Thioesterase"/>
    <property type="match status" value="1"/>
</dbReference>
<evidence type="ECO:0000256" key="3">
    <source>
        <dbReference type="ARBA" id="ARBA00004632"/>
    </source>
</evidence>
<comment type="catalytic activity">
    <reaction evidence="23">
        <text>tetradecanoyl-CoA + H2O = tetradecanoate + CoA + H(+)</text>
        <dbReference type="Rhea" id="RHEA:40119"/>
        <dbReference type="ChEBI" id="CHEBI:15377"/>
        <dbReference type="ChEBI" id="CHEBI:15378"/>
        <dbReference type="ChEBI" id="CHEBI:30807"/>
        <dbReference type="ChEBI" id="CHEBI:57287"/>
        <dbReference type="ChEBI" id="CHEBI:57385"/>
    </reaction>
    <physiologicalReaction direction="left-to-right" evidence="23">
        <dbReference type="Rhea" id="RHEA:40120"/>
    </physiologicalReaction>
</comment>
<evidence type="ECO:0000256" key="17">
    <source>
        <dbReference type="ARBA" id="ARBA00040123"/>
    </source>
</evidence>
<dbReference type="Proteomes" id="UP000242699">
    <property type="component" value="Unassembled WGS sequence"/>
</dbReference>
<evidence type="ECO:0000256" key="18">
    <source>
        <dbReference type="ARBA" id="ARBA00043210"/>
    </source>
</evidence>
<evidence type="ECO:0000256" key="20">
    <source>
        <dbReference type="ARBA" id="ARBA00047734"/>
    </source>
</evidence>
<evidence type="ECO:0000256" key="4">
    <source>
        <dbReference type="ARBA" id="ARBA00022475"/>
    </source>
</evidence>
<keyword evidence="9" id="KW-0809">Transit peptide</keyword>
<evidence type="ECO:0000313" key="26">
    <source>
        <dbReference type="Proteomes" id="UP000242699"/>
    </source>
</evidence>
<dbReference type="InterPro" id="IPR052365">
    <property type="entry name" value="THEM4/THEM5_acyl-CoA_thioest"/>
</dbReference>
<dbReference type="PANTHER" id="PTHR12418">
    <property type="entry name" value="ACYL-COENZYME A THIOESTERASE THEM4"/>
    <property type="match status" value="1"/>
</dbReference>
<evidence type="ECO:0000256" key="10">
    <source>
        <dbReference type="ARBA" id="ARBA00023098"/>
    </source>
</evidence>
<evidence type="ECO:0000256" key="5">
    <source>
        <dbReference type="ARBA" id="ARBA00022490"/>
    </source>
</evidence>
<keyword evidence="12" id="KW-0966">Cell projection</keyword>
<dbReference type="GO" id="GO:0016020">
    <property type="term" value="C:membrane"/>
    <property type="evidence" value="ECO:0007669"/>
    <property type="project" value="UniProtKB-SubCell"/>
</dbReference>
<evidence type="ECO:0000256" key="13">
    <source>
        <dbReference type="ARBA" id="ARBA00035852"/>
    </source>
</evidence>
<dbReference type="EC" id="3.1.2.2" evidence="16"/>
<evidence type="ECO:0000256" key="9">
    <source>
        <dbReference type="ARBA" id="ARBA00022946"/>
    </source>
</evidence>
<dbReference type="GO" id="GO:0006631">
    <property type="term" value="P:fatty acid metabolic process"/>
    <property type="evidence" value="ECO:0007669"/>
    <property type="project" value="UniProtKB-KW"/>
</dbReference>
<keyword evidence="5" id="KW-0963">Cytoplasm</keyword>
<keyword evidence="11" id="KW-0472">Membrane</keyword>
<evidence type="ECO:0000256" key="22">
    <source>
        <dbReference type="ARBA" id="ARBA00048074"/>
    </source>
</evidence>
<comment type="catalytic activity">
    <reaction evidence="19">
        <text>octanoyl-CoA + H2O = octanoate + CoA + H(+)</text>
        <dbReference type="Rhea" id="RHEA:30143"/>
        <dbReference type="ChEBI" id="CHEBI:15377"/>
        <dbReference type="ChEBI" id="CHEBI:15378"/>
        <dbReference type="ChEBI" id="CHEBI:25646"/>
        <dbReference type="ChEBI" id="CHEBI:57287"/>
        <dbReference type="ChEBI" id="CHEBI:57386"/>
    </reaction>
    <physiologicalReaction direction="left-to-right" evidence="19">
        <dbReference type="Rhea" id="RHEA:30144"/>
    </physiologicalReaction>
</comment>
<evidence type="ECO:0000256" key="16">
    <source>
        <dbReference type="ARBA" id="ARBA00038848"/>
    </source>
</evidence>
<dbReference type="InterPro" id="IPR006683">
    <property type="entry name" value="Thioestr_dom"/>
</dbReference>
<evidence type="ECO:0000256" key="8">
    <source>
        <dbReference type="ARBA" id="ARBA00022832"/>
    </source>
</evidence>
<keyword evidence="4" id="KW-1003">Cell membrane</keyword>
<dbReference type="InterPro" id="IPR003736">
    <property type="entry name" value="PAAI_dom"/>
</dbReference>
<comment type="catalytic activity">
    <reaction evidence="20">
        <text>hexadecanoyl-CoA + H2O = hexadecanoate + CoA + H(+)</text>
        <dbReference type="Rhea" id="RHEA:16645"/>
        <dbReference type="ChEBI" id="CHEBI:7896"/>
        <dbReference type="ChEBI" id="CHEBI:15377"/>
        <dbReference type="ChEBI" id="CHEBI:15378"/>
        <dbReference type="ChEBI" id="CHEBI:57287"/>
        <dbReference type="ChEBI" id="CHEBI:57379"/>
        <dbReference type="EC" id="3.1.2.2"/>
    </reaction>
    <physiologicalReaction direction="left-to-right" evidence="20">
        <dbReference type="Rhea" id="RHEA:16646"/>
    </physiologicalReaction>
</comment>
<keyword evidence="6" id="KW-0053">Apoptosis</keyword>
<evidence type="ECO:0000259" key="24">
    <source>
        <dbReference type="Pfam" id="PF03061"/>
    </source>
</evidence>
<protein>
    <recommendedName>
        <fullName evidence="17">Acyl-coenzyme A thioesterase THEM4</fullName>
        <ecNumber evidence="16">3.1.2.2</ecNumber>
    </recommendedName>
    <alternativeName>
        <fullName evidence="18">Thioesterase superfamily member 4</fullName>
    </alternativeName>
</protein>
<keyword evidence="8" id="KW-0276">Fatty acid metabolism</keyword>
<comment type="catalytic activity">
    <reaction evidence="14">
        <text>(9Z)-octadecenoyl-CoA + H2O = (9Z)-octadecenoate + CoA + H(+)</text>
        <dbReference type="Rhea" id="RHEA:40139"/>
        <dbReference type="ChEBI" id="CHEBI:15377"/>
        <dbReference type="ChEBI" id="CHEBI:15378"/>
        <dbReference type="ChEBI" id="CHEBI:30823"/>
        <dbReference type="ChEBI" id="CHEBI:57287"/>
        <dbReference type="ChEBI" id="CHEBI:57387"/>
    </reaction>
    <physiologicalReaction direction="left-to-right" evidence="14">
        <dbReference type="Rhea" id="RHEA:40140"/>
    </physiologicalReaction>
</comment>
<evidence type="ECO:0000256" key="7">
    <source>
        <dbReference type="ARBA" id="ARBA00022801"/>
    </source>
</evidence>
<evidence type="ECO:0000256" key="11">
    <source>
        <dbReference type="ARBA" id="ARBA00023136"/>
    </source>
</evidence>
<proteinExistence type="inferred from homology"/>
<evidence type="ECO:0000256" key="21">
    <source>
        <dbReference type="ARBA" id="ARBA00047969"/>
    </source>
</evidence>
<keyword evidence="7" id="KW-0378">Hydrolase</keyword>
<feature type="domain" description="Thioesterase" evidence="24">
    <location>
        <begin position="48"/>
        <end position="121"/>
    </location>
</feature>
<comment type="caution">
    <text evidence="25">The sequence shown here is derived from an EMBL/GenBank/DDBJ whole genome shotgun (WGS) entry which is preliminary data.</text>
</comment>
<dbReference type="GO" id="GO:0016289">
    <property type="term" value="F:acyl-CoA hydrolase activity"/>
    <property type="evidence" value="ECO:0007669"/>
    <property type="project" value="UniProtKB-ARBA"/>
</dbReference>
<evidence type="ECO:0000313" key="25">
    <source>
        <dbReference type="EMBL" id="PSR31732.1"/>
    </source>
</evidence>
<comment type="catalytic activity">
    <reaction evidence="22">
        <text>dodecanoyl-CoA + H2O = dodecanoate + CoA + H(+)</text>
        <dbReference type="Rhea" id="RHEA:30135"/>
        <dbReference type="ChEBI" id="CHEBI:15377"/>
        <dbReference type="ChEBI" id="CHEBI:15378"/>
        <dbReference type="ChEBI" id="CHEBI:18262"/>
        <dbReference type="ChEBI" id="CHEBI:57287"/>
        <dbReference type="ChEBI" id="CHEBI:57375"/>
    </reaction>
    <physiologicalReaction direction="left-to-right" evidence="22">
        <dbReference type="Rhea" id="RHEA:30136"/>
    </physiologicalReaction>
</comment>
<evidence type="ECO:0000256" key="19">
    <source>
        <dbReference type="ARBA" id="ARBA00047588"/>
    </source>
</evidence>
<dbReference type="EMBL" id="PXYT01000001">
    <property type="protein sequence ID" value="PSR31732.1"/>
    <property type="molecule type" value="Genomic_DNA"/>
</dbReference>
<gene>
    <name evidence="25" type="ORF">C7B43_00450</name>
</gene>
<comment type="catalytic activity">
    <reaction evidence="13">
        <text>(5Z,8Z,11Z,14Z)-eicosatetraenoyl-CoA + H2O = (5Z,8Z,11Z,14Z)-eicosatetraenoate + CoA + H(+)</text>
        <dbReference type="Rhea" id="RHEA:40151"/>
        <dbReference type="ChEBI" id="CHEBI:15377"/>
        <dbReference type="ChEBI" id="CHEBI:15378"/>
        <dbReference type="ChEBI" id="CHEBI:32395"/>
        <dbReference type="ChEBI" id="CHEBI:57287"/>
        <dbReference type="ChEBI" id="CHEBI:57368"/>
    </reaction>
    <physiologicalReaction direction="left-to-right" evidence="13">
        <dbReference type="Rhea" id="RHEA:40152"/>
    </physiologicalReaction>
</comment>
<sequence length="136" mass="15468">MDEWGENGCFVCGEQNDRGMHVHFTYVPENRHVRAETRVGEAWQGFKGIVHGGILAGLLDDAMWHALWHETHVMTMTADLRVRYHKPARIGIPLTIVGTLREANRRMAKAEARIEQQNITVATSEAVFLPARELHE</sequence>
<name>A0A2T2XB77_9FIRM</name>
<evidence type="ECO:0000256" key="23">
    <source>
        <dbReference type="ARBA" id="ARBA00048180"/>
    </source>
</evidence>
<comment type="subcellular location">
    <subcellularLocation>
        <location evidence="3">Cell projection</location>
        <location evidence="3">Ruffle membrane</location>
    </subcellularLocation>
    <subcellularLocation>
        <location evidence="2">Cytoplasm</location>
    </subcellularLocation>
    <subcellularLocation>
        <location evidence="1">Membrane</location>
        <topology evidence="1">Peripheral membrane protein</topology>
    </subcellularLocation>
</comment>
<accession>A0A2T2XB77</accession>
<organism evidence="25 26">
    <name type="scientific">Sulfobacillus benefaciens</name>
    <dbReference type="NCBI Taxonomy" id="453960"/>
    <lineage>
        <taxon>Bacteria</taxon>
        <taxon>Bacillati</taxon>
        <taxon>Bacillota</taxon>
        <taxon>Clostridia</taxon>
        <taxon>Eubacteriales</taxon>
        <taxon>Clostridiales Family XVII. Incertae Sedis</taxon>
        <taxon>Sulfobacillus</taxon>
    </lineage>
</organism>
<dbReference type="Pfam" id="PF03061">
    <property type="entry name" value="4HBT"/>
    <property type="match status" value="1"/>
</dbReference>
<evidence type="ECO:0000256" key="15">
    <source>
        <dbReference type="ARBA" id="ARBA00038456"/>
    </source>
</evidence>